<evidence type="ECO:0000259" key="3">
    <source>
        <dbReference type="Pfam" id="PF13087"/>
    </source>
</evidence>
<dbReference type="AlphaFoldDB" id="A0A182U0G2"/>
<evidence type="ECO:0000259" key="2">
    <source>
        <dbReference type="Pfam" id="PF13086"/>
    </source>
</evidence>
<keyword evidence="5" id="KW-1185">Reference proteome</keyword>
<dbReference type="Pfam" id="PF13087">
    <property type="entry name" value="AAA_12"/>
    <property type="match status" value="1"/>
</dbReference>
<dbReference type="GO" id="GO:0004386">
    <property type="term" value="F:helicase activity"/>
    <property type="evidence" value="ECO:0007669"/>
    <property type="project" value="InterPro"/>
</dbReference>
<proteinExistence type="predicted"/>
<dbReference type="PANTHER" id="PTHR10887">
    <property type="entry name" value="DNA2/NAM7 HELICASE FAMILY"/>
    <property type="match status" value="1"/>
</dbReference>
<dbReference type="Proteomes" id="UP000075902">
    <property type="component" value="Unassembled WGS sequence"/>
</dbReference>
<dbReference type="InterPro" id="IPR045055">
    <property type="entry name" value="DNA2/NAM7-like"/>
</dbReference>
<dbReference type="PANTHER" id="PTHR10887:SF341">
    <property type="entry name" value="NFX1-TYPE ZINC FINGER-CONTAINING PROTEIN 1"/>
    <property type="match status" value="1"/>
</dbReference>
<feature type="compositionally biased region" description="Acidic residues" evidence="1">
    <location>
        <begin position="36"/>
        <end position="49"/>
    </location>
</feature>
<dbReference type="FunFam" id="3.40.50.300:FF:000742">
    <property type="entry name" value="NFX1-type zinc finger-containing protein 1"/>
    <property type="match status" value="1"/>
</dbReference>
<reference evidence="5" key="1">
    <citation type="submission" date="2014-01" db="EMBL/GenBank/DDBJ databases">
        <title>The Genome Sequence of Anopheles melas CM1001059_A (V2).</title>
        <authorList>
            <consortium name="The Broad Institute Genomics Platform"/>
            <person name="Neafsey D.E."/>
            <person name="Besansky N."/>
            <person name="Howell P."/>
            <person name="Walton C."/>
            <person name="Young S.K."/>
            <person name="Zeng Q."/>
            <person name="Gargeya S."/>
            <person name="Fitzgerald M."/>
            <person name="Haas B."/>
            <person name="Abouelleil A."/>
            <person name="Allen A.W."/>
            <person name="Alvarado L."/>
            <person name="Arachchi H.M."/>
            <person name="Berlin A.M."/>
            <person name="Chapman S.B."/>
            <person name="Gainer-Dewar J."/>
            <person name="Goldberg J."/>
            <person name="Griggs A."/>
            <person name="Gujja S."/>
            <person name="Hansen M."/>
            <person name="Howarth C."/>
            <person name="Imamovic A."/>
            <person name="Ireland A."/>
            <person name="Larimer J."/>
            <person name="McCowan C."/>
            <person name="Murphy C."/>
            <person name="Pearson M."/>
            <person name="Poon T.W."/>
            <person name="Priest M."/>
            <person name="Roberts A."/>
            <person name="Saif S."/>
            <person name="Shea T."/>
            <person name="Sisk P."/>
            <person name="Sykes S."/>
            <person name="Wortman J."/>
            <person name="Nusbaum C."/>
            <person name="Birren B."/>
        </authorList>
    </citation>
    <scope>NUCLEOTIDE SEQUENCE [LARGE SCALE GENOMIC DNA]</scope>
    <source>
        <strain evidence="5">CM1001059</strain>
    </source>
</reference>
<organism evidence="4 5">
    <name type="scientific">Anopheles melas</name>
    <dbReference type="NCBI Taxonomy" id="34690"/>
    <lineage>
        <taxon>Eukaryota</taxon>
        <taxon>Metazoa</taxon>
        <taxon>Ecdysozoa</taxon>
        <taxon>Arthropoda</taxon>
        <taxon>Hexapoda</taxon>
        <taxon>Insecta</taxon>
        <taxon>Pterygota</taxon>
        <taxon>Neoptera</taxon>
        <taxon>Endopterygota</taxon>
        <taxon>Diptera</taxon>
        <taxon>Nematocera</taxon>
        <taxon>Culicoidea</taxon>
        <taxon>Culicidae</taxon>
        <taxon>Anophelinae</taxon>
        <taxon>Anopheles</taxon>
    </lineage>
</organism>
<evidence type="ECO:0008006" key="6">
    <source>
        <dbReference type="Google" id="ProtNLM"/>
    </source>
</evidence>
<dbReference type="InterPro" id="IPR027417">
    <property type="entry name" value="P-loop_NTPase"/>
</dbReference>
<evidence type="ECO:0000313" key="5">
    <source>
        <dbReference type="Proteomes" id="UP000075902"/>
    </source>
</evidence>
<dbReference type="GO" id="GO:0031380">
    <property type="term" value="C:nuclear RNA-directed RNA polymerase complex"/>
    <property type="evidence" value="ECO:0007669"/>
    <property type="project" value="TreeGrafter"/>
</dbReference>
<dbReference type="EnsemblMetazoa" id="AMEC011657-RA">
    <property type="protein sequence ID" value="AMEC011657-PA"/>
    <property type="gene ID" value="AMEC011657"/>
</dbReference>
<dbReference type="VEuPathDB" id="VectorBase:AMEC011657"/>
<dbReference type="InterPro" id="IPR041677">
    <property type="entry name" value="DNA2/NAM7_AAA_11"/>
</dbReference>
<name>A0A182U0G2_9DIPT</name>
<evidence type="ECO:0000256" key="1">
    <source>
        <dbReference type="SAM" id="MobiDB-lite"/>
    </source>
</evidence>
<dbReference type="InterPro" id="IPR047187">
    <property type="entry name" value="SF1_C_Upf1"/>
</dbReference>
<dbReference type="Gene3D" id="3.40.50.300">
    <property type="entry name" value="P-loop containing nucleotide triphosphate hydrolases"/>
    <property type="match status" value="2"/>
</dbReference>
<dbReference type="FunFam" id="3.40.50.300:FF:003626">
    <property type="entry name" value="AGAP006235-PA"/>
    <property type="match status" value="1"/>
</dbReference>
<dbReference type="InterPro" id="IPR041679">
    <property type="entry name" value="DNA2/NAM7-like_C"/>
</dbReference>
<protein>
    <recommendedName>
        <fullName evidence="6">AAA+ ATPase domain-containing protein</fullName>
    </recommendedName>
</protein>
<feature type="region of interest" description="Disordered" evidence="1">
    <location>
        <begin position="24"/>
        <end position="54"/>
    </location>
</feature>
<sequence>MSNSKNVEEDDDCDDWFNKDEEDFVVKIPSQTSADSFDETGEGDKEDDAQGPGTSVRELLENLKFTLNGIKRAGGEKLLTTGSYVGGSYVDSIKSAGTDRTAKFELPKGPPGKYVQTIPLTKLANILENETLSMFADICVQKEEFLATLAKKTYGEELLLVLMKIMNKLATLPLYETVRQLFGVLLEQAHFWEQLLKYFHQPAEGEKKKKKKSKIIRPTVARNDMMEVLLKFLLEAKRHVAPPLPQQAVEFCEKLRKSAPPDDKVQVELLQELTRDTQAQQEQATKQISIYPTIRELKDGAGPPINLKQNIVKGKYQSVQHYLEVHLNLLKEDFLIPLRTGMEKYRKHVDTKGPVKSFVGENIRVHYPVKLLLPSTVNRRTAKEQLILVDLDPTERGYSNLSARYKRLALPNTKRFMNGSMVLFCDGPELNELVVAVISNRDAAQLLNGYIYVELVRMEKQREGGQGQSMGADHGMNLFNRPLLMIESEIFFEPYHQTFNALSRLREDNFPLKSYIVDVTLPGKCLPGYLYQGGCHLFNYAGIQFDLKKPDEWPTNALTAAAGLNVSQFDAYRMALTSRFSLIQGPPGTGKTFIGLRIVETLLANTGGQILVICLTNHALDQFLCGVTRFTDSIVRMGGQSKHPLLDAYNVKQLQEDERIDRRLRISCYNAKQEYLKLVERFDALQQEQETLDGMTQAMQECMGELLDASRRLSELSQLNTLKLIQGFRVVAMTTTFAARNRTLLELLRTPIVVIEEAAEVLEAHIVAALTRHTAQCILIGDHKQLRPTTSTYVLSSRYRMDLSLFERMINNRFSVATMTVQHRMRPEMAGLLRPLIYPVLDDAETVATRPNVAGMMRNLFFLTHNYPEGGGPANDSSVGDDGGDEKSKKNIFECRFLLGLCEYLLGQGTYTPEDIVILTAYNGQMLQFVAEKKNRPSLHGVRIAVIDNYQGEESKIVLLSLVRSGTGGNGGTDTIGFLAHENRICVALSRAREGLYIVGNMTLLAKCSKTWHRIEGKLREQAAIGDSMPLQCVTHGQAVEVQTPEDFEELGASEESRQQYIDQSEQHYAMIFDRGVAFLLAYLFTHYHPDSVRLVGPYSFKGSFSSYHIL</sequence>
<dbReference type="Pfam" id="PF13086">
    <property type="entry name" value="AAA_11"/>
    <property type="match status" value="1"/>
</dbReference>
<feature type="domain" description="DNA2/NAM7 helicase-like C-terminal" evidence="3">
    <location>
        <begin position="802"/>
        <end position="1002"/>
    </location>
</feature>
<dbReference type="SUPFAM" id="SSF52540">
    <property type="entry name" value="P-loop containing nucleoside triphosphate hydrolases"/>
    <property type="match status" value="1"/>
</dbReference>
<evidence type="ECO:0000313" key="4">
    <source>
        <dbReference type="EnsemblMetazoa" id="AMEC011657-PA"/>
    </source>
</evidence>
<dbReference type="GO" id="GO:0031048">
    <property type="term" value="P:regulatory ncRNA-mediated heterochromatin formation"/>
    <property type="evidence" value="ECO:0007669"/>
    <property type="project" value="TreeGrafter"/>
</dbReference>
<accession>A0A182U0G2</accession>
<reference evidence="4" key="2">
    <citation type="submission" date="2020-05" db="UniProtKB">
        <authorList>
            <consortium name="EnsemblMetazoa"/>
        </authorList>
    </citation>
    <scope>IDENTIFICATION</scope>
    <source>
        <strain evidence="4">CM1001059</strain>
    </source>
</reference>
<feature type="domain" description="DNA2/NAM7 helicase helicase" evidence="2">
    <location>
        <begin position="564"/>
        <end position="790"/>
    </location>
</feature>
<dbReference type="STRING" id="34690.A0A182U0G2"/>
<dbReference type="CDD" id="cd18808">
    <property type="entry name" value="SF1_C_Upf1"/>
    <property type="match status" value="1"/>
</dbReference>
<dbReference type="CDD" id="cd17936">
    <property type="entry name" value="EEXXEc_NFX1"/>
    <property type="match status" value="1"/>
</dbReference>